<keyword evidence="1" id="KW-0645">Protease</keyword>
<evidence type="ECO:0000259" key="2">
    <source>
        <dbReference type="PROSITE" id="PS51786"/>
    </source>
</evidence>
<feature type="active site" evidence="1">
    <location>
        <position position="289"/>
    </location>
</feature>
<dbReference type="GO" id="GO:0006508">
    <property type="term" value="P:proteolysis"/>
    <property type="evidence" value="ECO:0007669"/>
    <property type="project" value="UniProtKB-KW"/>
</dbReference>
<accession>A0AAV4LI77</accession>
<dbReference type="GO" id="GO:0005524">
    <property type="term" value="F:ATP binding"/>
    <property type="evidence" value="ECO:0007669"/>
    <property type="project" value="InterPro"/>
</dbReference>
<protein>
    <recommendedName>
        <fullName evidence="1">endopeptidase La</fullName>
        <ecNumber evidence="1">3.4.21.53</ecNumber>
    </recommendedName>
</protein>
<dbReference type="PANTHER" id="PTHR10046">
    <property type="entry name" value="ATP DEPENDENT LON PROTEASE FAMILY MEMBER"/>
    <property type="match status" value="1"/>
</dbReference>
<name>A0AAV4LI77_9BACL</name>
<dbReference type="SUPFAM" id="SSF54211">
    <property type="entry name" value="Ribosomal protein S5 domain 2-like"/>
    <property type="match status" value="1"/>
</dbReference>
<dbReference type="GO" id="GO:0030163">
    <property type="term" value="P:protein catabolic process"/>
    <property type="evidence" value="ECO:0007669"/>
    <property type="project" value="InterPro"/>
</dbReference>
<dbReference type="Gene3D" id="3.30.230.10">
    <property type="match status" value="1"/>
</dbReference>
<dbReference type="InterPro" id="IPR036034">
    <property type="entry name" value="PDZ_sf"/>
</dbReference>
<dbReference type="EMBL" id="BOQE01000001">
    <property type="protein sequence ID" value="GIM47545.1"/>
    <property type="molecule type" value="Genomic_DNA"/>
</dbReference>
<organism evidence="3 4">
    <name type="scientific">Collibacillus ludicampi</name>
    <dbReference type="NCBI Taxonomy" id="2771369"/>
    <lineage>
        <taxon>Bacteria</taxon>
        <taxon>Bacillati</taxon>
        <taxon>Bacillota</taxon>
        <taxon>Bacilli</taxon>
        <taxon>Bacillales</taxon>
        <taxon>Alicyclobacillaceae</taxon>
        <taxon>Collibacillus</taxon>
    </lineage>
</organism>
<dbReference type="Proteomes" id="UP001057291">
    <property type="component" value="Unassembled WGS sequence"/>
</dbReference>
<dbReference type="SUPFAM" id="SSF50156">
    <property type="entry name" value="PDZ domain-like"/>
    <property type="match status" value="1"/>
</dbReference>
<comment type="caution">
    <text evidence="3">The sequence shown here is derived from an EMBL/GenBank/DDBJ whole genome shotgun (WGS) entry which is preliminary data.</text>
</comment>
<feature type="active site" evidence="1">
    <location>
        <position position="244"/>
    </location>
</feature>
<reference evidence="3" key="1">
    <citation type="journal article" date="2023" name="Int. J. Syst. Evol. Microbiol.">
        <title>Collibacillus ludicampi gen. nov., sp. nov., a new soil bacterium of the family Alicyclobacillaceae.</title>
        <authorList>
            <person name="Jojima T."/>
            <person name="Ioku Y."/>
            <person name="Fukuta Y."/>
            <person name="Shirasaka N."/>
            <person name="Matsumura Y."/>
            <person name="Mori M."/>
        </authorList>
    </citation>
    <scope>NUCLEOTIDE SEQUENCE</scope>
    <source>
        <strain evidence="3">TP075</strain>
    </source>
</reference>
<dbReference type="Gene3D" id="2.30.42.10">
    <property type="match status" value="1"/>
</dbReference>
<dbReference type="InterPro" id="IPR001478">
    <property type="entry name" value="PDZ"/>
</dbReference>
<dbReference type="InterPro" id="IPR020568">
    <property type="entry name" value="Ribosomal_Su5_D2-typ_SF"/>
</dbReference>
<dbReference type="InterPro" id="IPR027065">
    <property type="entry name" value="Lon_Prtase"/>
</dbReference>
<evidence type="ECO:0000256" key="1">
    <source>
        <dbReference type="PROSITE-ProRule" id="PRU01122"/>
    </source>
</evidence>
<keyword evidence="1" id="KW-0720">Serine protease</keyword>
<feature type="domain" description="Lon proteolytic" evidence="2">
    <location>
        <begin position="238"/>
        <end position="346"/>
    </location>
</feature>
<dbReference type="NCBIfam" id="NF041438">
    <property type="entry name" value="SepM_fam_S16"/>
    <property type="match status" value="1"/>
</dbReference>
<dbReference type="RefSeq" id="WP_282200510.1">
    <property type="nucleotide sequence ID" value="NZ_BOQE01000001.1"/>
</dbReference>
<proteinExistence type="inferred from homology"/>
<dbReference type="PROSITE" id="PS51786">
    <property type="entry name" value="LON_PROTEOLYTIC"/>
    <property type="match status" value="1"/>
</dbReference>
<dbReference type="GO" id="GO:0004252">
    <property type="term" value="F:serine-type endopeptidase activity"/>
    <property type="evidence" value="ECO:0007669"/>
    <property type="project" value="UniProtKB-UniRule"/>
</dbReference>
<keyword evidence="4" id="KW-1185">Reference proteome</keyword>
<sequence length="350" mass="38333">MSGQNTWKKRIAKMVIPVVFGISLFYPQPPYYIMQPGSADELAPLVTVEGGKKDEKGSVMLTTVYTIPTRNIYYLAYGYLAPHSELLPKKMVDQGLPQDEYSKILQQMMQSSQQNAMVAGFRAAGKKVDITYLGVEVVSILDQSKAKGILQKGDIIKQIDTYPVHKAEDVVRYLSEKKPGDRVRVTFVRQGKEEQASIECISLPTDSGTVNKQRTGLGIQQITKQEIHFPSKVTFHTENIGGPSAGLMFALEIVSQLSPGDLTKGYKIAGTGTIDIDGNVGQIGGVEHKVVAADKKGAEIFFVPADIAKGDDNAVKAEQTAKEIHSRMKIVPVRNLSDVLDYLKSLPAHP</sequence>
<dbReference type="InterPro" id="IPR014721">
    <property type="entry name" value="Ribsml_uS5_D2-typ_fold_subgr"/>
</dbReference>
<evidence type="ECO:0000313" key="4">
    <source>
        <dbReference type="Proteomes" id="UP001057291"/>
    </source>
</evidence>
<evidence type="ECO:0000313" key="3">
    <source>
        <dbReference type="EMBL" id="GIM47545.1"/>
    </source>
</evidence>
<comment type="catalytic activity">
    <reaction evidence="1">
        <text>Hydrolysis of proteins in presence of ATP.</text>
        <dbReference type="EC" id="3.4.21.53"/>
    </reaction>
</comment>
<keyword evidence="1" id="KW-0378">Hydrolase</keyword>
<dbReference type="InterPro" id="IPR008269">
    <property type="entry name" value="Lon_proteolytic"/>
</dbReference>
<comment type="similarity">
    <text evidence="1">Belongs to the peptidase S16 family.</text>
</comment>
<dbReference type="GO" id="GO:0004176">
    <property type="term" value="F:ATP-dependent peptidase activity"/>
    <property type="evidence" value="ECO:0007669"/>
    <property type="project" value="UniProtKB-UniRule"/>
</dbReference>
<dbReference type="EC" id="3.4.21.53" evidence="1"/>
<gene>
    <name evidence="3" type="primary">ylbL</name>
    <name evidence="3" type="ORF">DNHGIG_30940</name>
</gene>
<dbReference type="Pfam" id="PF05362">
    <property type="entry name" value="Lon_C"/>
    <property type="match status" value="1"/>
</dbReference>
<dbReference type="AlphaFoldDB" id="A0AAV4LI77"/>
<dbReference type="Pfam" id="PF13180">
    <property type="entry name" value="PDZ_2"/>
    <property type="match status" value="1"/>
</dbReference>